<accession>A0A381SG39</accession>
<dbReference type="InterPro" id="IPR036410">
    <property type="entry name" value="HSP_DnaJ_Cys-rich_dom_sf"/>
</dbReference>
<name>A0A381SG39_9ZZZZ</name>
<protein>
    <submittedName>
        <fullName evidence="1">Uncharacterized protein</fullName>
    </submittedName>
</protein>
<dbReference type="AlphaFoldDB" id="A0A381SG39"/>
<gene>
    <name evidence="1" type="ORF">METZ01_LOCUS55278</name>
</gene>
<sequence length="73" mass="8162">MLISDLKRPCTECDGSGFKAGFDEWGSIQTNLGQSCPVCSGNGHNLTELGQNLWKLYLPMMQDLIREELQKKS</sequence>
<dbReference type="EMBL" id="UINC01003004">
    <property type="protein sequence ID" value="SVA02424.1"/>
    <property type="molecule type" value="Genomic_DNA"/>
</dbReference>
<proteinExistence type="predicted"/>
<dbReference type="InterPro" id="IPR031538">
    <property type="entry name" value="Anti-TRAP"/>
</dbReference>
<organism evidence="1">
    <name type="scientific">marine metagenome</name>
    <dbReference type="NCBI Taxonomy" id="408172"/>
    <lineage>
        <taxon>unclassified sequences</taxon>
        <taxon>metagenomes</taxon>
        <taxon>ecological metagenomes</taxon>
    </lineage>
</organism>
<dbReference type="SUPFAM" id="SSF57938">
    <property type="entry name" value="DnaJ/Hsp40 cysteine-rich domain"/>
    <property type="match status" value="1"/>
</dbReference>
<dbReference type="Pfam" id="PF15777">
    <property type="entry name" value="Anti-TRAP"/>
    <property type="match status" value="1"/>
</dbReference>
<evidence type="ECO:0000313" key="1">
    <source>
        <dbReference type="EMBL" id="SVA02424.1"/>
    </source>
</evidence>
<dbReference type="Gene3D" id="6.20.20.10">
    <property type="match status" value="1"/>
</dbReference>
<reference evidence="1" key="1">
    <citation type="submission" date="2018-05" db="EMBL/GenBank/DDBJ databases">
        <authorList>
            <person name="Lanie J.A."/>
            <person name="Ng W.-L."/>
            <person name="Kazmierczak K.M."/>
            <person name="Andrzejewski T.M."/>
            <person name="Davidsen T.M."/>
            <person name="Wayne K.J."/>
            <person name="Tettelin H."/>
            <person name="Glass J.I."/>
            <person name="Rusch D."/>
            <person name="Podicherti R."/>
            <person name="Tsui H.-C.T."/>
            <person name="Winkler M.E."/>
        </authorList>
    </citation>
    <scope>NUCLEOTIDE SEQUENCE</scope>
</reference>